<protein>
    <recommendedName>
        <fullName evidence="6">Cytochrome oxidase subunit II copper A binding domain-containing protein</fullName>
    </recommendedName>
</protein>
<evidence type="ECO:0000256" key="1">
    <source>
        <dbReference type="ARBA" id="ARBA00004196"/>
    </source>
</evidence>
<proteinExistence type="predicted"/>
<comment type="caution">
    <text evidence="7">The sequence shown here is derived from an EMBL/GenBank/DDBJ whole genome shotgun (WGS) entry which is preliminary data.</text>
</comment>
<dbReference type="GO" id="GO:0030313">
    <property type="term" value="C:cell envelope"/>
    <property type="evidence" value="ECO:0007669"/>
    <property type="project" value="UniProtKB-SubCell"/>
</dbReference>
<dbReference type="InterPro" id="IPR051403">
    <property type="entry name" value="NosZ/Cyto_c_oxidase_sub2"/>
</dbReference>
<keyword evidence="5" id="KW-0812">Transmembrane</keyword>
<dbReference type="GO" id="GO:0004129">
    <property type="term" value="F:cytochrome-c oxidase activity"/>
    <property type="evidence" value="ECO:0007669"/>
    <property type="project" value="InterPro"/>
</dbReference>
<dbReference type="PROSITE" id="PS50857">
    <property type="entry name" value="COX2_CUA"/>
    <property type="match status" value="1"/>
</dbReference>
<dbReference type="PANTHER" id="PTHR42838:SF2">
    <property type="entry name" value="NITROUS-OXIDE REDUCTASE"/>
    <property type="match status" value="1"/>
</dbReference>
<name>A0A0F9LQW9_9ZZZZ</name>
<dbReference type="PANTHER" id="PTHR42838">
    <property type="entry name" value="CYTOCHROME C OXIDASE SUBUNIT II"/>
    <property type="match status" value="1"/>
</dbReference>
<keyword evidence="5" id="KW-1133">Transmembrane helix</keyword>
<reference evidence="7" key="1">
    <citation type="journal article" date="2015" name="Nature">
        <title>Complex archaea that bridge the gap between prokaryotes and eukaryotes.</title>
        <authorList>
            <person name="Spang A."/>
            <person name="Saw J.H."/>
            <person name="Jorgensen S.L."/>
            <person name="Zaremba-Niedzwiedzka K."/>
            <person name="Martijn J."/>
            <person name="Lind A.E."/>
            <person name="van Eijk R."/>
            <person name="Schleper C."/>
            <person name="Guy L."/>
            <person name="Ettema T.J."/>
        </authorList>
    </citation>
    <scope>NUCLEOTIDE SEQUENCE</scope>
</reference>
<comment type="subcellular location">
    <subcellularLocation>
        <location evidence="1">Cell envelope</location>
    </subcellularLocation>
</comment>
<dbReference type="EMBL" id="LAZR01005965">
    <property type="protein sequence ID" value="KKM95763.1"/>
    <property type="molecule type" value="Genomic_DNA"/>
</dbReference>
<evidence type="ECO:0000256" key="5">
    <source>
        <dbReference type="SAM" id="Phobius"/>
    </source>
</evidence>
<feature type="domain" description="Cytochrome oxidase subunit II copper A binding" evidence="6">
    <location>
        <begin position="31"/>
        <end position="155"/>
    </location>
</feature>
<accession>A0A0F9LQW9</accession>
<dbReference type="InterPro" id="IPR002429">
    <property type="entry name" value="CcO_II-like_C"/>
</dbReference>
<evidence type="ECO:0000256" key="4">
    <source>
        <dbReference type="SAM" id="MobiDB-lite"/>
    </source>
</evidence>
<dbReference type="AlphaFoldDB" id="A0A0F9LQW9"/>
<keyword evidence="3" id="KW-0186">Copper</keyword>
<evidence type="ECO:0000313" key="7">
    <source>
        <dbReference type="EMBL" id="KKM95763.1"/>
    </source>
</evidence>
<evidence type="ECO:0000259" key="6">
    <source>
        <dbReference type="PROSITE" id="PS50857"/>
    </source>
</evidence>
<dbReference type="Gene3D" id="2.60.40.420">
    <property type="entry name" value="Cupredoxins - blue copper proteins"/>
    <property type="match status" value="1"/>
</dbReference>
<keyword evidence="5" id="KW-0472">Membrane</keyword>
<keyword evidence="2" id="KW-0479">Metal-binding</keyword>
<feature type="transmembrane region" description="Helical" evidence="5">
    <location>
        <begin position="149"/>
        <end position="170"/>
    </location>
</feature>
<gene>
    <name evidence="7" type="ORF">LCGC14_1184960</name>
</gene>
<dbReference type="InterPro" id="IPR008972">
    <property type="entry name" value="Cupredoxin"/>
</dbReference>
<feature type="region of interest" description="Disordered" evidence="4">
    <location>
        <begin position="182"/>
        <end position="201"/>
    </location>
</feature>
<dbReference type="GO" id="GO:0016020">
    <property type="term" value="C:membrane"/>
    <property type="evidence" value="ECO:0007669"/>
    <property type="project" value="InterPro"/>
</dbReference>
<dbReference type="SUPFAM" id="SSF49503">
    <property type="entry name" value="Cupredoxins"/>
    <property type="match status" value="1"/>
</dbReference>
<organism evidence="7">
    <name type="scientific">marine sediment metagenome</name>
    <dbReference type="NCBI Taxonomy" id="412755"/>
    <lineage>
        <taxon>unclassified sequences</taxon>
        <taxon>metagenomes</taxon>
        <taxon>ecological metagenomes</taxon>
    </lineage>
</organism>
<dbReference type="GO" id="GO:0005507">
    <property type="term" value="F:copper ion binding"/>
    <property type="evidence" value="ECO:0007669"/>
    <property type="project" value="InterPro"/>
</dbReference>
<evidence type="ECO:0000256" key="3">
    <source>
        <dbReference type="ARBA" id="ARBA00023008"/>
    </source>
</evidence>
<evidence type="ECO:0000256" key="2">
    <source>
        <dbReference type="ARBA" id="ARBA00022723"/>
    </source>
</evidence>
<sequence>MKRKVIGLLGCLALLGVFTALGVFAGSLTMAPAGDVDLTIYAQRYNFEPPIIRLNKGDRVSINLVTRDVTHGFFLEGYDIDAKIRPGDSSDDSALLIRHPSKHDDFHEVDRIIFTADRTGKFRFRCSQTCGYMHPFMQGEMIVSPNYELWGGIGLVTGVAASALAFFVFVGTPSSCGDAKLLAERSPLPNEAQQEAEGPEK</sequence>